<feature type="domain" description="Glycosyl transferase family 1" evidence="1">
    <location>
        <begin position="208"/>
        <end position="365"/>
    </location>
</feature>
<dbReference type="STRING" id="1003.SAMN04488541_1004131"/>
<evidence type="ECO:0000313" key="2">
    <source>
        <dbReference type="EMBL" id="SFE64460.1"/>
    </source>
</evidence>
<proteinExistence type="predicted"/>
<name>A0A1I2C9X3_9BACT</name>
<reference evidence="2 3" key="1">
    <citation type="submission" date="2016-10" db="EMBL/GenBank/DDBJ databases">
        <authorList>
            <person name="de Groot N.N."/>
        </authorList>
    </citation>
    <scope>NUCLEOTIDE SEQUENCE [LARGE SCALE GENOMIC DNA]</scope>
    <source>
        <strain>GEY</strain>
        <strain evidence="3">DSM 9560</strain>
    </source>
</reference>
<accession>A0A1I2C9X3</accession>
<dbReference type="Proteomes" id="UP000199513">
    <property type="component" value="Unassembled WGS sequence"/>
</dbReference>
<keyword evidence="2" id="KW-0808">Transferase</keyword>
<dbReference type="PANTHER" id="PTHR46401">
    <property type="entry name" value="GLYCOSYLTRANSFERASE WBBK-RELATED"/>
    <property type="match status" value="1"/>
</dbReference>
<keyword evidence="3" id="KW-1185">Reference proteome</keyword>
<dbReference type="Pfam" id="PF00534">
    <property type="entry name" value="Glycos_transf_1"/>
    <property type="match status" value="1"/>
</dbReference>
<dbReference type="GO" id="GO:0016757">
    <property type="term" value="F:glycosyltransferase activity"/>
    <property type="evidence" value="ECO:0007669"/>
    <property type="project" value="InterPro"/>
</dbReference>
<dbReference type="Gene3D" id="3.40.50.2000">
    <property type="entry name" value="Glycogen Phosphorylase B"/>
    <property type="match status" value="1"/>
</dbReference>
<sequence>MKIGLFSGSLRPEEGGGYTIEKEIISSISQYKDLTHHEFVLFSWFDMPQLRRMGFEIKNIDISISEKINYKLSEQIAKLRGSRKKDLLNPLQKRILREEIDAIFYLSPWENFFLDIPYFSMVWDLQHRLQPYFPEVSAKGEWAKREKFYSANLPQASRVIIGNEAGREEIHQFYHIPKERIFLIPHPTPAFALEHTDPKPPLPQGFIPQRPYLFYPAQFWAHKNHIGLLNALHLLKRDFQQEFDLVLVGSDKGNQSFVMQKAKSLGLAHQVHCLGFVSTQHLIALYQNAFALTYVTYFGPENLPPLEAFALGCAVIASKVAGAEEQLGEGAILVNPSSPQEIAQAVITLANDENLKNELISKGKKIAQERSGKAFALKFFTMLDEFEPLRSCWR</sequence>
<dbReference type="RefSeq" id="WP_091540099.1">
    <property type="nucleotide sequence ID" value="NZ_FONY01000004.1"/>
</dbReference>
<dbReference type="InterPro" id="IPR001296">
    <property type="entry name" value="Glyco_trans_1"/>
</dbReference>
<dbReference type="OrthoDB" id="9801609at2"/>
<protein>
    <submittedName>
        <fullName evidence="2">Glycosyltransferase involved in cell wall bisynthesis</fullName>
    </submittedName>
</protein>
<dbReference type="SUPFAM" id="SSF53756">
    <property type="entry name" value="UDP-Glycosyltransferase/glycogen phosphorylase"/>
    <property type="match status" value="1"/>
</dbReference>
<dbReference type="CDD" id="cd03809">
    <property type="entry name" value="GT4_MtfB-like"/>
    <property type="match status" value="1"/>
</dbReference>
<dbReference type="PANTHER" id="PTHR46401:SF8">
    <property type="entry name" value="BLL6006 PROTEIN"/>
    <property type="match status" value="1"/>
</dbReference>
<dbReference type="AlphaFoldDB" id="A0A1I2C9X3"/>
<evidence type="ECO:0000313" key="3">
    <source>
        <dbReference type="Proteomes" id="UP000199513"/>
    </source>
</evidence>
<evidence type="ECO:0000259" key="1">
    <source>
        <dbReference type="Pfam" id="PF00534"/>
    </source>
</evidence>
<gene>
    <name evidence="2" type="ORF">SAMN04488541_1004131</name>
</gene>
<dbReference type="EMBL" id="FONY01000004">
    <property type="protein sequence ID" value="SFE64460.1"/>
    <property type="molecule type" value="Genomic_DNA"/>
</dbReference>
<organism evidence="2 3">
    <name type="scientific">Thermoflexibacter ruber</name>
    <dbReference type="NCBI Taxonomy" id="1003"/>
    <lineage>
        <taxon>Bacteria</taxon>
        <taxon>Pseudomonadati</taxon>
        <taxon>Bacteroidota</taxon>
        <taxon>Cytophagia</taxon>
        <taxon>Cytophagales</taxon>
        <taxon>Thermoflexibacteraceae</taxon>
        <taxon>Thermoflexibacter</taxon>
    </lineage>
</organism>